<name>A0A4U1MC78_9BACL</name>
<feature type="domain" description="LysM" evidence="3">
    <location>
        <begin position="208"/>
        <end position="252"/>
    </location>
</feature>
<feature type="domain" description="G5" evidence="2">
    <location>
        <begin position="259"/>
        <end position="339"/>
    </location>
</feature>
<dbReference type="CDD" id="cd12797">
    <property type="entry name" value="M23_peptidase"/>
    <property type="match status" value="1"/>
</dbReference>
<protein>
    <submittedName>
        <fullName evidence="4">Peptidase M23</fullName>
    </submittedName>
</protein>
<evidence type="ECO:0000313" key="4">
    <source>
        <dbReference type="EMBL" id="TKD67676.1"/>
    </source>
</evidence>
<comment type="caution">
    <text evidence="4">The sequence shown here is derived from an EMBL/GenBank/DDBJ whole genome shotgun (WGS) entry which is preliminary data.</text>
</comment>
<gene>
    <name evidence="4" type="ORF">FBF83_18590</name>
</gene>
<dbReference type="Pfam" id="PF01551">
    <property type="entry name" value="Peptidase_M23"/>
    <property type="match status" value="1"/>
</dbReference>
<organism evidence="4 5">
    <name type="scientific">Guptibacillus hwajinpoensis</name>
    <dbReference type="NCBI Taxonomy" id="208199"/>
    <lineage>
        <taxon>Bacteria</taxon>
        <taxon>Bacillati</taxon>
        <taxon>Bacillota</taxon>
        <taxon>Bacilli</taxon>
        <taxon>Bacillales</taxon>
        <taxon>Guptibacillaceae</taxon>
        <taxon>Guptibacillus</taxon>
    </lineage>
</organism>
<dbReference type="InterPro" id="IPR011055">
    <property type="entry name" value="Dup_hybrid_motif"/>
</dbReference>
<dbReference type="PANTHER" id="PTHR21666">
    <property type="entry name" value="PEPTIDASE-RELATED"/>
    <property type="match status" value="1"/>
</dbReference>
<dbReference type="Gene3D" id="2.70.70.10">
    <property type="entry name" value="Glucose Permease (Domain IIA)"/>
    <property type="match status" value="1"/>
</dbReference>
<dbReference type="InterPro" id="IPR050570">
    <property type="entry name" value="Cell_wall_metabolism_enzyme"/>
</dbReference>
<evidence type="ECO:0000259" key="3">
    <source>
        <dbReference type="PROSITE" id="PS51782"/>
    </source>
</evidence>
<accession>A0A4U1MC78</accession>
<dbReference type="PANTHER" id="PTHR21666:SF270">
    <property type="entry name" value="MUREIN HYDROLASE ACTIVATOR ENVC"/>
    <property type="match status" value="1"/>
</dbReference>
<evidence type="ECO:0000256" key="1">
    <source>
        <dbReference type="ARBA" id="ARBA00022729"/>
    </source>
</evidence>
<dbReference type="SMART" id="SM01208">
    <property type="entry name" value="G5"/>
    <property type="match status" value="1"/>
</dbReference>
<dbReference type="RefSeq" id="WP_136948649.1">
    <property type="nucleotide sequence ID" value="NZ_SWFM01000008.1"/>
</dbReference>
<dbReference type="OrthoDB" id="9805070at2"/>
<dbReference type="InterPro" id="IPR018392">
    <property type="entry name" value="LysM"/>
</dbReference>
<dbReference type="Gene3D" id="2.20.230.10">
    <property type="entry name" value="Resuscitation-promoting factor rpfb"/>
    <property type="match status" value="1"/>
</dbReference>
<dbReference type="SUPFAM" id="SSF51261">
    <property type="entry name" value="Duplicated hybrid motif"/>
    <property type="match status" value="1"/>
</dbReference>
<reference evidence="4 5" key="1">
    <citation type="submission" date="2019-04" db="EMBL/GenBank/DDBJ databases">
        <title>Genome sequence of Bacillus hwajinpoensis strain Y2.</title>
        <authorList>
            <person name="Fair J.L."/>
            <person name="Maclea K.S."/>
        </authorList>
    </citation>
    <scope>NUCLEOTIDE SEQUENCE [LARGE SCALE GENOMIC DNA]</scope>
    <source>
        <strain evidence="4 5">Y2</strain>
    </source>
</reference>
<dbReference type="EMBL" id="SWFM01000008">
    <property type="protein sequence ID" value="TKD67676.1"/>
    <property type="molecule type" value="Genomic_DNA"/>
</dbReference>
<dbReference type="AlphaFoldDB" id="A0A4U1MC78"/>
<dbReference type="InterPro" id="IPR011098">
    <property type="entry name" value="G5_dom"/>
</dbReference>
<proteinExistence type="predicted"/>
<dbReference type="PROSITE" id="PS51109">
    <property type="entry name" value="G5"/>
    <property type="match status" value="1"/>
</dbReference>
<dbReference type="GO" id="GO:0004222">
    <property type="term" value="F:metalloendopeptidase activity"/>
    <property type="evidence" value="ECO:0007669"/>
    <property type="project" value="TreeGrafter"/>
</dbReference>
<dbReference type="InterPro" id="IPR036779">
    <property type="entry name" value="LysM_dom_sf"/>
</dbReference>
<dbReference type="PROSITE" id="PS51782">
    <property type="entry name" value="LYSM"/>
    <property type="match status" value="1"/>
</dbReference>
<keyword evidence="1" id="KW-0732">Signal</keyword>
<dbReference type="Gene3D" id="3.10.350.10">
    <property type="entry name" value="LysM domain"/>
    <property type="match status" value="1"/>
</dbReference>
<evidence type="ECO:0000259" key="2">
    <source>
        <dbReference type="PROSITE" id="PS51109"/>
    </source>
</evidence>
<dbReference type="InterPro" id="IPR016047">
    <property type="entry name" value="M23ase_b-sheet_dom"/>
</dbReference>
<dbReference type="Pfam" id="PF07501">
    <property type="entry name" value="G5"/>
    <property type="match status" value="1"/>
</dbReference>
<evidence type="ECO:0000313" key="5">
    <source>
        <dbReference type="Proteomes" id="UP000310541"/>
    </source>
</evidence>
<sequence>MRRFKVRRLFQLSIILTSVSTLLWIEPAGASVHNLMKPVYHVYIDGEDIGTVDQEETLNENIDKLKKDQNVKGIALTVENDVEVVATTQFQSSYDNEEALDRLDEELTFVAEGYELSFDDKKVGIFASEKQAKDALWSYAKPFLSEKTVQEIERTTKNLLATGEERHPADSLEYEENLKIEKVDSSPEDVITEDNGVSRLVNGFEEEVEHEVEEDESLKDLAHKYDMEEEDLLKRNDLSKEEDITQGDQLQVLKEQDFVTVTEIIELDEDEEIDYETKTKKSDSLEKGKKKVTQQGEVGTKSVTYEVKRENGKVVDKDVIEEEVMNEPITEVVLVGTKEVTSKGSGFFGWPAVGGTITSKQGERWGSFHKGIDIAGVSNKTIRTVDNGTVTAAGTRSGYGNQITISHNNGLKTTYSHLSSMSVSVGDTVQKGDKIGVMGTTGNSTGIHLHFEVYKNGKLQNPMKYL</sequence>
<dbReference type="Proteomes" id="UP000310541">
    <property type="component" value="Unassembled WGS sequence"/>
</dbReference>